<dbReference type="InterPro" id="IPR038765">
    <property type="entry name" value="Papain-like_cys_pep_sf"/>
</dbReference>
<dbReference type="GO" id="GO:0046872">
    <property type="term" value="F:metal ion binding"/>
    <property type="evidence" value="ECO:0007669"/>
    <property type="project" value="UniProtKB-KW"/>
</dbReference>
<feature type="region of interest" description="Disordered" evidence="4">
    <location>
        <begin position="505"/>
        <end position="537"/>
    </location>
</feature>
<sequence>MATTFRSSDLITRTTTGISDLLSFKQRSDRQETAWPDPERSVGRFVKRFGKVSCWEATGPARDAFNEIAPDIKEYLDRCVEPISAWVTWSVFMFGKSPKTANPTIVFCCEVATHRKEVKNIIIESGLLDGYQGLKTAHMPQAPDFQHLVPLAGEDGRLSTCTTEAFASQGYAAHRSGMRIFVGDSAIPATIGGIIQVGDQFFYTTAGHVFQPRKGEWQAEASGSDTDDDMEIDGFDASDFGEDDDDGEQEVEGFESDMAASRFQRTTGKEPEFSSQVPGTYVDSGSSHLPTKVLTMGSPFLTSFDFLDQDYNLDYALMEITHPIHHSVNRVMYRPIHGFLRSINVEAPINNSPSGETVLAITARGVIEGKIHGTPIYSRHPLGSHFLSAFKVSFHLPLEVGDCGSWVVNAETNELYGHIVAGDPGLGTAIVVSFQSIFEDIECRTGQPPKLPSVRQATSQARYLLQHSETPLNSSSSEGGPEWAREIATQYKSLLRTRLAKTLSKGKREHGSVAQDGLPSYASSRAGDILPRPHTPNEQEAGKFRLLLLSLSRTILRWEDPGLMDKALRLVPLDLIYAEAEEESEVMLAKSMSLGEGHTPEWSYQDCVIQSLLRWFKRSFFTWVNNPQCEKCSNATVSIGMTAPTPKESAEGALRCELYRCSEVKCQAYVRFPRYNNPYYLLRTRRGRVGEWANCFGLFCRALGAKTRWVWNSEDHVWLEVFSVHQQRWVHVEPAEQIWDNPRLYCEGWGNKLGYCIAFSVDGATDVTRRYVRRAEFAAERKRCPEPVLRHILQEITTLRRSNMEWEKAALEKQDAEEERELCGFIVTEIRSGLTKCAQLKMEGAKGREKDVGRHQNFNQLVEGSSKARLLLSRKSEDKKSPVRTEEANKAREQNTNSGTTTTDS</sequence>
<feature type="region of interest" description="Disordered" evidence="4">
    <location>
        <begin position="869"/>
        <end position="905"/>
    </location>
</feature>
<evidence type="ECO:0000256" key="2">
    <source>
        <dbReference type="ARBA" id="ARBA00022723"/>
    </source>
</evidence>
<name>A0AAN6YRN0_9PEZI</name>
<dbReference type="SMART" id="SM00460">
    <property type="entry name" value="TGc"/>
    <property type="match status" value="1"/>
</dbReference>
<keyword evidence="3" id="KW-0862">Zinc</keyword>
<gene>
    <name evidence="6" type="ORF">QBC38DRAFT_505122</name>
</gene>
<dbReference type="PANTHER" id="PTHR12143">
    <property type="entry name" value="PEPTIDE N-GLYCANASE PNGASE -RELATED"/>
    <property type="match status" value="1"/>
</dbReference>
<feature type="compositionally biased region" description="Basic and acidic residues" evidence="4">
    <location>
        <begin position="874"/>
        <end position="893"/>
    </location>
</feature>
<dbReference type="SUPFAM" id="SSF54001">
    <property type="entry name" value="Cysteine proteinases"/>
    <property type="match status" value="1"/>
</dbReference>
<comment type="similarity">
    <text evidence="1">Belongs to the transglutaminase-like superfamily. PNGase family.</text>
</comment>
<dbReference type="AlphaFoldDB" id="A0AAN6YRN0"/>
<evidence type="ECO:0000313" key="7">
    <source>
        <dbReference type="Proteomes" id="UP001301958"/>
    </source>
</evidence>
<comment type="caution">
    <text evidence="6">The sequence shown here is derived from an EMBL/GenBank/DDBJ whole genome shotgun (WGS) entry which is preliminary data.</text>
</comment>
<dbReference type="InterPro" id="IPR002931">
    <property type="entry name" value="Transglutaminase-like"/>
</dbReference>
<evidence type="ECO:0000256" key="4">
    <source>
        <dbReference type="SAM" id="MobiDB-lite"/>
    </source>
</evidence>
<feature type="domain" description="Transglutaminase-like" evidence="5">
    <location>
        <begin position="681"/>
        <end position="736"/>
    </location>
</feature>
<dbReference type="EMBL" id="MU865577">
    <property type="protein sequence ID" value="KAK4221172.1"/>
    <property type="molecule type" value="Genomic_DNA"/>
</dbReference>
<evidence type="ECO:0000259" key="5">
    <source>
        <dbReference type="SMART" id="SM00460"/>
    </source>
</evidence>
<feature type="region of interest" description="Disordered" evidence="4">
    <location>
        <begin position="214"/>
        <end position="249"/>
    </location>
</feature>
<dbReference type="Gene3D" id="2.20.25.10">
    <property type="match status" value="1"/>
</dbReference>
<dbReference type="GO" id="GO:0000224">
    <property type="term" value="F:peptide-N4-(N-acetyl-beta-glucosaminyl)asparagine amidase activity"/>
    <property type="evidence" value="ECO:0007669"/>
    <property type="project" value="TreeGrafter"/>
</dbReference>
<feature type="compositionally biased region" description="Polar residues" evidence="4">
    <location>
        <begin position="894"/>
        <end position="905"/>
    </location>
</feature>
<accession>A0AAN6YRN0</accession>
<dbReference type="InterPro" id="IPR050883">
    <property type="entry name" value="PNGase"/>
</dbReference>
<keyword evidence="7" id="KW-1185">Reference proteome</keyword>
<feature type="compositionally biased region" description="Acidic residues" evidence="4">
    <location>
        <begin position="225"/>
        <end position="249"/>
    </location>
</feature>
<dbReference type="GO" id="GO:0005829">
    <property type="term" value="C:cytosol"/>
    <property type="evidence" value="ECO:0007669"/>
    <property type="project" value="TreeGrafter"/>
</dbReference>
<proteinExistence type="inferred from homology"/>
<reference evidence="6" key="1">
    <citation type="journal article" date="2023" name="Mol. Phylogenet. Evol.">
        <title>Genome-scale phylogeny and comparative genomics of the fungal order Sordariales.</title>
        <authorList>
            <person name="Hensen N."/>
            <person name="Bonometti L."/>
            <person name="Westerberg I."/>
            <person name="Brannstrom I.O."/>
            <person name="Guillou S."/>
            <person name="Cros-Aarteil S."/>
            <person name="Calhoun S."/>
            <person name="Haridas S."/>
            <person name="Kuo A."/>
            <person name="Mondo S."/>
            <person name="Pangilinan J."/>
            <person name="Riley R."/>
            <person name="LaButti K."/>
            <person name="Andreopoulos B."/>
            <person name="Lipzen A."/>
            <person name="Chen C."/>
            <person name="Yan M."/>
            <person name="Daum C."/>
            <person name="Ng V."/>
            <person name="Clum A."/>
            <person name="Steindorff A."/>
            <person name="Ohm R.A."/>
            <person name="Martin F."/>
            <person name="Silar P."/>
            <person name="Natvig D.O."/>
            <person name="Lalanne C."/>
            <person name="Gautier V."/>
            <person name="Ament-Velasquez S.L."/>
            <person name="Kruys A."/>
            <person name="Hutchinson M.I."/>
            <person name="Powell A.J."/>
            <person name="Barry K."/>
            <person name="Miller A.N."/>
            <person name="Grigoriev I.V."/>
            <person name="Debuchy R."/>
            <person name="Gladieux P."/>
            <person name="Hiltunen Thoren M."/>
            <person name="Johannesson H."/>
        </authorList>
    </citation>
    <scope>NUCLEOTIDE SEQUENCE</scope>
    <source>
        <strain evidence="6">CBS 990.96</strain>
    </source>
</reference>
<evidence type="ECO:0000313" key="6">
    <source>
        <dbReference type="EMBL" id="KAK4221172.1"/>
    </source>
</evidence>
<dbReference type="Proteomes" id="UP001301958">
    <property type="component" value="Unassembled WGS sequence"/>
</dbReference>
<protein>
    <recommendedName>
        <fullName evidence="5">Transglutaminase-like domain-containing protein</fullName>
    </recommendedName>
</protein>
<organism evidence="6 7">
    <name type="scientific">Podospora fimiseda</name>
    <dbReference type="NCBI Taxonomy" id="252190"/>
    <lineage>
        <taxon>Eukaryota</taxon>
        <taxon>Fungi</taxon>
        <taxon>Dikarya</taxon>
        <taxon>Ascomycota</taxon>
        <taxon>Pezizomycotina</taxon>
        <taxon>Sordariomycetes</taxon>
        <taxon>Sordariomycetidae</taxon>
        <taxon>Sordariales</taxon>
        <taxon>Podosporaceae</taxon>
        <taxon>Podospora</taxon>
    </lineage>
</organism>
<dbReference type="Gene3D" id="3.10.620.30">
    <property type="match status" value="1"/>
</dbReference>
<evidence type="ECO:0000256" key="1">
    <source>
        <dbReference type="ARBA" id="ARBA00009390"/>
    </source>
</evidence>
<reference evidence="6" key="2">
    <citation type="submission" date="2023-05" db="EMBL/GenBank/DDBJ databases">
        <authorList>
            <consortium name="Lawrence Berkeley National Laboratory"/>
            <person name="Steindorff A."/>
            <person name="Hensen N."/>
            <person name="Bonometti L."/>
            <person name="Westerberg I."/>
            <person name="Brannstrom I.O."/>
            <person name="Guillou S."/>
            <person name="Cros-Aarteil S."/>
            <person name="Calhoun S."/>
            <person name="Haridas S."/>
            <person name="Kuo A."/>
            <person name="Mondo S."/>
            <person name="Pangilinan J."/>
            <person name="Riley R."/>
            <person name="Labutti K."/>
            <person name="Andreopoulos B."/>
            <person name="Lipzen A."/>
            <person name="Chen C."/>
            <person name="Yanf M."/>
            <person name="Daum C."/>
            <person name="Ng V."/>
            <person name="Clum A."/>
            <person name="Ohm R."/>
            <person name="Martin F."/>
            <person name="Silar P."/>
            <person name="Natvig D."/>
            <person name="Lalanne C."/>
            <person name="Gautier V."/>
            <person name="Ament-Velasquez S.L."/>
            <person name="Kruys A."/>
            <person name="Hutchinson M.I."/>
            <person name="Powell A.J."/>
            <person name="Barry K."/>
            <person name="Miller A.N."/>
            <person name="Grigoriev I.V."/>
            <person name="Debuchy R."/>
            <person name="Gladieux P."/>
            <person name="Thoren M.H."/>
            <person name="Johannesson H."/>
        </authorList>
    </citation>
    <scope>NUCLEOTIDE SEQUENCE</scope>
    <source>
        <strain evidence="6">CBS 990.96</strain>
    </source>
</reference>
<dbReference type="GO" id="GO:0005634">
    <property type="term" value="C:nucleus"/>
    <property type="evidence" value="ECO:0007669"/>
    <property type="project" value="TreeGrafter"/>
</dbReference>
<dbReference type="GO" id="GO:0006516">
    <property type="term" value="P:glycoprotein catabolic process"/>
    <property type="evidence" value="ECO:0007669"/>
    <property type="project" value="TreeGrafter"/>
</dbReference>
<keyword evidence="2" id="KW-0479">Metal-binding</keyword>
<dbReference type="Pfam" id="PF01841">
    <property type="entry name" value="Transglut_core"/>
    <property type="match status" value="1"/>
</dbReference>
<dbReference type="PANTHER" id="PTHR12143:SF19">
    <property type="entry name" value="PEPTIDE-N(4)-(N-ACETYL-BETA-GLUCOSAMINYL)ASPARAGINE AMIDASE"/>
    <property type="match status" value="1"/>
</dbReference>
<evidence type="ECO:0000256" key="3">
    <source>
        <dbReference type="ARBA" id="ARBA00022833"/>
    </source>
</evidence>